<feature type="region of interest" description="Disordered" evidence="1">
    <location>
        <begin position="168"/>
        <end position="243"/>
    </location>
</feature>
<reference evidence="2" key="1">
    <citation type="submission" date="2023-03" db="EMBL/GenBank/DDBJ databases">
        <title>Massive genome expansion in bonnet fungi (Mycena s.s.) driven by repeated elements and novel gene families across ecological guilds.</title>
        <authorList>
            <consortium name="Lawrence Berkeley National Laboratory"/>
            <person name="Harder C.B."/>
            <person name="Miyauchi S."/>
            <person name="Viragh M."/>
            <person name="Kuo A."/>
            <person name="Thoen E."/>
            <person name="Andreopoulos B."/>
            <person name="Lu D."/>
            <person name="Skrede I."/>
            <person name="Drula E."/>
            <person name="Henrissat B."/>
            <person name="Morin E."/>
            <person name="Kohler A."/>
            <person name="Barry K."/>
            <person name="LaButti K."/>
            <person name="Morin E."/>
            <person name="Salamov A."/>
            <person name="Lipzen A."/>
            <person name="Mereny Z."/>
            <person name="Hegedus B."/>
            <person name="Baldrian P."/>
            <person name="Stursova M."/>
            <person name="Weitz H."/>
            <person name="Taylor A."/>
            <person name="Grigoriev I.V."/>
            <person name="Nagy L.G."/>
            <person name="Martin F."/>
            <person name="Kauserud H."/>
        </authorList>
    </citation>
    <scope>NUCLEOTIDE SEQUENCE</scope>
    <source>
        <strain evidence="2">CBHHK182m</strain>
    </source>
</reference>
<protein>
    <submittedName>
        <fullName evidence="2">Uncharacterized protein</fullName>
    </submittedName>
</protein>
<gene>
    <name evidence="2" type="ORF">B0H16DRAFT_1449748</name>
</gene>
<proteinExistence type="predicted"/>
<name>A0AAD7K3D0_9AGAR</name>
<sequence length="455" mass="49464">MTTTAHFKNNGVVAYCIARRWPESVEILDIPTMSYTLDLFDPFAASLDHGSWTPICTSESSSVANLTLSLSPYLKFSLAFNLKALDDYTEALGLSAALTAIVSLDLKGAIWTKADPGCSLDAGGIKYTAEIALAFFVEGKISILADPKYELWRAPAVILEQLPQAVNGHTTQSDGLDPSFDNAPLSDPSGTNGDDPLSSEGAAPTDFGSSPSNYNKSEGRSFINMPRRAPPPRLPPSTKAKRTQIQWGDLVLSISDTGKLSFTSPDGSNPWSILNGLVYLSADDTNPKALYASDDLISTGTGEVYMSDCTQYDLSPPIRPKRRLEVKLQRVLLAVAFSHFDRTNLHVLLLQNDTRPQCVNLEARTIRQHAIFKAQQGTTLLTGCSTYDNSLPIRRKLDLGQRNSKLTCDFGIWKRTGTVCNTTSPSQYIPGICEAPKRFTLCTNSTPPKSGSPTL</sequence>
<organism evidence="2 3">
    <name type="scientific">Mycena metata</name>
    <dbReference type="NCBI Taxonomy" id="1033252"/>
    <lineage>
        <taxon>Eukaryota</taxon>
        <taxon>Fungi</taxon>
        <taxon>Dikarya</taxon>
        <taxon>Basidiomycota</taxon>
        <taxon>Agaricomycotina</taxon>
        <taxon>Agaricomycetes</taxon>
        <taxon>Agaricomycetidae</taxon>
        <taxon>Agaricales</taxon>
        <taxon>Marasmiineae</taxon>
        <taxon>Mycenaceae</taxon>
        <taxon>Mycena</taxon>
    </lineage>
</organism>
<dbReference type="AlphaFoldDB" id="A0AAD7K3D0"/>
<comment type="caution">
    <text evidence="2">The sequence shown here is derived from an EMBL/GenBank/DDBJ whole genome shotgun (WGS) entry which is preliminary data.</text>
</comment>
<evidence type="ECO:0000313" key="3">
    <source>
        <dbReference type="Proteomes" id="UP001215598"/>
    </source>
</evidence>
<keyword evidence="3" id="KW-1185">Reference proteome</keyword>
<accession>A0AAD7K3D0</accession>
<dbReference type="EMBL" id="JARKIB010000009">
    <property type="protein sequence ID" value="KAJ7776313.1"/>
    <property type="molecule type" value="Genomic_DNA"/>
</dbReference>
<dbReference type="Proteomes" id="UP001215598">
    <property type="component" value="Unassembled WGS sequence"/>
</dbReference>
<evidence type="ECO:0000256" key="1">
    <source>
        <dbReference type="SAM" id="MobiDB-lite"/>
    </source>
</evidence>
<feature type="compositionally biased region" description="Polar residues" evidence="1">
    <location>
        <begin position="207"/>
        <end position="216"/>
    </location>
</feature>
<evidence type="ECO:0000313" key="2">
    <source>
        <dbReference type="EMBL" id="KAJ7776313.1"/>
    </source>
</evidence>